<accession>A0A2N6MEE6</accession>
<evidence type="ECO:0000313" key="3">
    <source>
        <dbReference type="Proteomes" id="UP000234966"/>
    </source>
</evidence>
<proteinExistence type="predicted"/>
<feature type="domain" description="Mo-dependent nitrogenase C-terminal" evidence="1">
    <location>
        <begin position="43"/>
        <end position="125"/>
    </location>
</feature>
<dbReference type="RefSeq" id="WP_102176131.1">
    <property type="nucleotide sequence ID" value="NZ_NMQI01000193.1"/>
</dbReference>
<dbReference type="InterPro" id="IPR009717">
    <property type="entry name" value="Mo-dep_Nase_C"/>
</dbReference>
<organism evidence="2 3">
    <name type="scientific">Fischerella thermalis CCMEE 5330</name>
    <dbReference type="NCBI Taxonomy" id="2019670"/>
    <lineage>
        <taxon>Bacteria</taxon>
        <taxon>Bacillati</taxon>
        <taxon>Cyanobacteriota</taxon>
        <taxon>Cyanophyceae</taxon>
        <taxon>Nostocales</taxon>
        <taxon>Hapalosiphonaceae</taxon>
        <taxon>Fischerella</taxon>
    </lineage>
</organism>
<name>A0A2N6MEE6_9CYAN</name>
<sequence>MKVFDNTTKKIFFASWVALTPTEASNTSAIHSHHPASKPDLDILQPLRRWLDHVKVSDRQFAHRLCHLIPAQCPFERDVKLFGKTLFHIPPMCKLNPLYEEVMSLRFRALCYLADECGEDVSQYC</sequence>
<dbReference type="Pfam" id="PF06967">
    <property type="entry name" value="Mo-nitro_C"/>
    <property type="match status" value="1"/>
</dbReference>
<reference evidence="2 3" key="1">
    <citation type="submission" date="2017-07" db="EMBL/GenBank/DDBJ databases">
        <title>Genomes of Fischerella (Mastigocladus) sp. strains.</title>
        <authorList>
            <person name="Miller S.R."/>
        </authorList>
    </citation>
    <scope>NUCLEOTIDE SEQUENCE [LARGE SCALE GENOMIC DNA]</scope>
    <source>
        <strain evidence="2 3">CCMEE 5330</strain>
    </source>
</reference>
<gene>
    <name evidence="2" type="ORF">CEN41_08925</name>
</gene>
<comment type="caution">
    <text evidence="2">The sequence shown here is derived from an EMBL/GenBank/DDBJ whole genome shotgun (WGS) entry which is preliminary data.</text>
</comment>
<evidence type="ECO:0000259" key="1">
    <source>
        <dbReference type="Pfam" id="PF06967"/>
    </source>
</evidence>
<dbReference type="Proteomes" id="UP000234966">
    <property type="component" value="Unassembled WGS sequence"/>
</dbReference>
<evidence type="ECO:0000313" key="2">
    <source>
        <dbReference type="EMBL" id="PMB45115.1"/>
    </source>
</evidence>
<protein>
    <submittedName>
        <fullName evidence="2">Nitrogenase</fullName>
    </submittedName>
</protein>
<dbReference type="EMBL" id="NMQI01000193">
    <property type="protein sequence ID" value="PMB45115.1"/>
    <property type="molecule type" value="Genomic_DNA"/>
</dbReference>
<dbReference type="AlphaFoldDB" id="A0A2N6MEE6"/>